<dbReference type="Gene3D" id="6.10.140.1430">
    <property type="match status" value="1"/>
</dbReference>
<organism evidence="3 4">
    <name type="scientific">Aeromicrobium camelliae</name>
    <dbReference type="NCBI Taxonomy" id="1538144"/>
    <lineage>
        <taxon>Bacteria</taxon>
        <taxon>Bacillati</taxon>
        <taxon>Actinomycetota</taxon>
        <taxon>Actinomycetes</taxon>
        <taxon>Propionibacteriales</taxon>
        <taxon>Nocardioidaceae</taxon>
        <taxon>Aeromicrobium</taxon>
    </lineage>
</organism>
<dbReference type="EMBL" id="RQJX01000010">
    <property type="protein sequence ID" value="RQN07830.1"/>
    <property type="molecule type" value="Genomic_DNA"/>
</dbReference>
<proteinExistence type="predicted"/>
<evidence type="ECO:0000313" key="4">
    <source>
        <dbReference type="Proteomes" id="UP000275225"/>
    </source>
</evidence>
<feature type="transmembrane region" description="Helical" evidence="2">
    <location>
        <begin position="80"/>
        <end position="98"/>
    </location>
</feature>
<accession>A0A3N6WKJ1</accession>
<keyword evidence="2" id="KW-1133">Transmembrane helix</keyword>
<dbReference type="OrthoDB" id="3748906at2"/>
<gene>
    <name evidence="3" type="ORF">EHW97_08710</name>
</gene>
<evidence type="ECO:0000256" key="1">
    <source>
        <dbReference type="SAM" id="MobiDB-lite"/>
    </source>
</evidence>
<keyword evidence="4" id="KW-1185">Reference proteome</keyword>
<dbReference type="Pfam" id="PF12277">
    <property type="entry name" value="DUF3618"/>
    <property type="match status" value="1"/>
</dbReference>
<dbReference type="InterPro" id="IPR022062">
    <property type="entry name" value="DUF3618"/>
</dbReference>
<keyword evidence="2" id="KW-0472">Membrane</keyword>
<sequence>MTTPADPTPEPPQGATPDQIEADIAATRERLADTVDALGERLDVKEQAKRRVSEVKHQAQDTFGQTKDKATRAAQRSGPALPVGAAVAVVLIGALVLWRKRR</sequence>
<protein>
    <submittedName>
        <fullName evidence="3">DUF3618 domain-containing protein</fullName>
    </submittedName>
</protein>
<name>A0A3N6WKJ1_9ACTN</name>
<reference evidence="3 4" key="1">
    <citation type="submission" date="2018-11" db="EMBL/GenBank/DDBJ databases">
        <authorList>
            <person name="Li F."/>
        </authorList>
    </citation>
    <scope>NUCLEOTIDE SEQUENCE [LARGE SCALE GENOMIC DNA]</scope>
    <source>
        <strain evidence="3 4">YS17T</strain>
    </source>
</reference>
<comment type="caution">
    <text evidence="3">The sequence shown here is derived from an EMBL/GenBank/DDBJ whole genome shotgun (WGS) entry which is preliminary data.</text>
</comment>
<feature type="region of interest" description="Disordered" evidence="1">
    <location>
        <begin position="52"/>
        <end position="79"/>
    </location>
</feature>
<evidence type="ECO:0000313" key="3">
    <source>
        <dbReference type="EMBL" id="RQN07830.1"/>
    </source>
</evidence>
<evidence type="ECO:0000256" key="2">
    <source>
        <dbReference type="SAM" id="Phobius"/>
    </source>
</evidence>
<dbReference type="Proteomes" id="UP000275225">
    <property type="component" value="Unassembled WGS sequence"/>
</dbReference>
<dbReference type="RefSeq" id="WP_124236781.1">
    <property type="nucleotide sequence ID" value="NZ_JBHUFI010000019.1"/>
</dbReference>
<dbReference type="AlphaFoldDB" id="A0A3N6WKJ1"/>
<keyword evidence="2" id="KW-0812">Transmembrane</keyword>